<comment type="caution">
    <text evidence="2">The sequence shown here is derived from an EMBL/GenBank/DDBJ whole genome shotgun (WGS) entry which is preliminary data.</text>
</comment>
<dbReference type="SUPFAM" id="SSF53448">
    <property type="entry name" value="Nucleotide-diphospho-sugar transferases"/>
    <property type="match status" value="1"/>
</dbReference>
<dbReference type="InterPro" id="IPR001173">
    <property type="entry name" value="Glyco_trans_2-like"/>
</dbReference>
<sequence length="235" mass="27342">MLAKQLETWAGYNKDTLDRLTFIIVDDCSPTPLEPVVLRAEPKVLDRLRLYRMSKDIKWNRNICRNAAVEAATTEWVLNLDCDHALPPRCANKLFRTNVDPECWYRFARIRIGAADETRRKDAIPESCEYGEIKPHIDSHLMTRDLFMRSPYDPEYTGCLGGGSPFLARLQDIATVWVLPDDVHLYVYTRHVISDASIFTLDRDTSQYKRLRRQKTASGNDVPKNLFQHEWERVL</sequence>
<feature type="domain" description="Glycosyltransferase 2-like" evidence="1">
    <location>
        <begin position="14"/>
        <end position="97"/>
    </location>
</feature>
<proteinExistence type="predicted"/>
<accession>A0A0F9F191</accession>
<evidence type="ECO:0000313" key="2">
    <source>
        <dbReference type="EMBL" id="KKL51015.1"/>
    </source>
</evidence>
<protein>
    <recommendedName>
        <fullName evidence="1">Glycosyltransferase 2-like domain-containing protein</fullName>
    </recommendedName>
</protein>
<organism evidence="2">
    <name type="scientific">marine sediment metagenome</name>
    <dbReference type="NCBI Taxonomy" id="412755"/>
    <lineage>
        <taxon>unclassified sequences</taxon>
        <taxon>metagenomes</taxon>
        <taxon>ecological metagenomes</taxon>
    </lineage>
</organism>
<dbReference type="EMBL" id="LAZR01032394">
    <property type="protein sequence ID" value="KKL51015.1"/>
    <property type="molecule type" value="Genomic_DNA"/>
</dbReference>
<dbReference type="Pfam" id="PF00535">
    <property type="entry name" value="Glycos_transf_2"/>
    <property type="match status" value="1"/>
</dbReference>
<evidence type="ECO:0000259" key="1">
    <source>
        <dbReference type="Pfam" id="PF00535"/>
    </source>
</evidence>
<dbReference type="AlphaFoldDB" id="A0A0F9F191"/>
<dbReference type="Gene3D" id="3.90.550.10">
    <property type="entry name" value="Spore Coat Polysaccharide Biosynthesis Protein SpsA, Chain A"/>
    <property type="match status" value="1"/>
</dbReference>
<reference evidence="2" key="1">
    <citation type="journal article" date="2015" name="Nature">
        <title>Complex archaea that bridge the gap between prokaryotes and eukaryotes.</title>
        <authorList>
            <person name="Spang A."/>
            <person name="Saw J.H."/>
            <person name="Jorgensen S.L."/>
            <person name="Zaremba-Niedzwiedzka K."/>
            <person name="Martijn J."/>
            <person name="Lind A.E."/>
            <person name="van Eijk R."/>
            <person name="Schleper C."/>
            <person name="Guy L."/>
            <person name="Ettema T.J."/>
        </authorList>
    </citation>
    <scope>NUCLEOTIDE SEQUENCE</scope>
</reference>
<gene>
    <name evidence="2" type="ORF">LCGC14_2299730</name>
</gene>
<dbReference type="CDD" id="cd00761">
    <property type="entry name" value="Glyco_tranf_GTA_type"/>
    <property type="match status" value="1"/>
</dbReference>
<name>A0A0F9F191_9ZZZZ</name>
<dbReference type="InterPro" id="IPR029044">
    <property type="entry name" value="Nucleotide-diphossugar_trans"/>
</dbReference>